<comment type="caution">
    <text evidence="3">The sequence shown here is derived from an EMBL/GenBank/DDBJ whole genome shotgun (WGS) entry which is preliminary data.</text>
</comment>
<protein>
    <recommendedName>
        <fullName evidence="5">Outer membrane protein beta-barrel domain-containing protein</fullName>
    </recommendedName>
</protein>
<sequence length="247" mass="28106">MKTNIYKYLCVSIVMYIVCSLQTVGAQTSPQNGTKQQTQVADTIPQTGDEQEKKTKMPIYQGIGIKLDLGNSLYELFSSQQQGMSFEALAYVNLLKRYLPTLEAGYAQRTYIPANEAKFSGKGAFTRIGCDFNIMKNKEMNNMFLVGVRFGMAVQNYDISNLQINDSYWNVTQTLPEYAATRFDCWGEVVAGVEVEIYKGFNMGWAVRIKKLFTLPDETTYHATYIPGYGYNDATMFTFNYYIGYNF</sequence>
<proteinExistence type="predicted"/>
<evidence type="ECO:0000313" key="3">
    <source>
        <dbReference type="EMBL" id="MBO8461091.1"/>
    </source>
</evidence>
<evidence type="ECO:0000313" key="4">
    <source>
        <dbReference type="Proteomes" id="UP000823641"/>
    </source>
</evidence>
<reference evidence="3" key="2">
    <citation type="journal article" date="2021" name="PeerJ">
        <title>Extensive microbial diversity within the chicken gut microbiome revealed by metagenomics and culture.</title>
        <authorList>
            <person name="Gilroy R."/>
            <person name="Ravi A."/>
            <person name="Getino M."/>
            <person name="Pursley I."/>
            <person name="Horton D.L."/>
            <person name="Alikhan N.F."/>
            <person name="Baker D."/>
            <person name="Gharbi K."/>
            <person name="Hall N."/>
            <person name="Watson M."/>
            <person name="Adriaenssens E.M."/>
            <person name="Foster-Nyarko E."/>
            <person name="Jarju S."/>
            <person name="Secka A."/>
            <person name="Antonio M."/>
            <person name="Oren A."/>
            <person name="Chaudhuri R.R."/>
            <person name="La Ragione R."/>
            <person name="Hildebrand F."/>
            <person name="Pallen M.J."/>
        </authorList>
    </citation>
    <scope>NUCLEOTIDE SEQUENCE</scope>
    <source>
        <strain evidence="3">G3-3990</strain>
    </source>
</reference>
<feature type="chain" id="PRO_5038648603" description="Outer membrane protein beta-barrel domain-containing protein" evidence="2">
    <location>
        <begin position="27"/>
        <end position="247"/>
    </location>
</feature>
<dbReference type="InterPro" id="IPR046111">
    <property type="entry name" value="DUF6048"/>
</dbReference>
<accession>A0A9D9HVW7</accession>
<name>A0A9D9HVW7_9BACT</name>
<evidence type="ECO:0000256" key="1">
    <source>
        <dbReference type="SAM" id="MobiDB-lite"/>
    </source>
</evidence>
<reference evidence="3" key="1">
    <citation type="submission" date="2020-10" db="EMBL/GenBank/DDBJ databases">
        <authorList>
            <person name="Gilroy R."/>
        </authorList>
    </citation>
    <scope>NUCLEOTIDE SEQUENCE</scope>
    <source>
        <strain evidence="3">G3-3990</strain>
    </source>
</reference>
<dbReference type="Proteomes" id="UP000823641">
    <property type="component" value="Unassembled WGS sequence"/>
</dbReference>
<feature type="region of interest" description="Disordered" evidence="1">
    <location>
        <begin position="28"/>
        <end position="53"/>
    </location>
</feature>
<organism evidence="3 4">
    <name type="scientific">Candidatus Gallipaludibacter merdavium</name>
    <dbReference type="NCBI Taxonomy" id="2840839"/>
    <lineage>
        <taxon>Bacteria</taxon>
        <taxon>Pseudomonadati</taxon>
        <taxon>Bacteroidota</taxon>
        <taxon>Bacteroidia</taxon>
        <taxon>Bacteroidales</taxon>
        <taxon>Candidatus Gallipaludibacter</taxon>
    </lineage>
</organism>
<dbReference type="AlphaFoldDB" id="A0A9D9HVW7"/>
<keyword evidence="2" id="KW-0732">Signal</keyword>
<evidence type="ECO:0000256" key="2">
    <source>
        <dbReference type="SAM" id="SignalP"/>
    </source>
</evidence>
<gene>
    <name evidence="3" type="ORF">IAA73_12300</name>
</gene>
<dbReference type="EMBL" id="JADIMG010000112">
    <property type="protein sequence ID" value="MBO8461091.1"/>
    <property type="molecule type" value="Genomic_DNA"/>
</dbReference>
<dbReference type="Pfam" id="PF19515">
    <property type="entry name" value="DUF6048"/>
    <property type="match status" value="1"/>
</dbReference>
<feature type="signal peptide" evidence="2">
    <location>
        <begin position="1"/>
        <end position="26"/>
    </location>
</feature>
<evidence type="ECO:0008006" key="5">
    <source>
        <dbReference type="Google" id="ProtNLM"/>
    </source>
</evidence>
<feature type="compositionally biased region" description="Polar residues" evidence="1">
    <location>
        <begin position="28"/>
        <end position="48"/>
    </location>
</feature>